<dbReference type="OrthoDB" id="9846076at2"/>
<evidence type="ECO:0000313" key="2">
    <source>
        <dbReference type="Proteomes" id="UP000267469"/>
    </source>
</evidence>
<evidence type="ECO:0000313" key="1">
    <source>
        <dbReference type="EMBL" id="RNL86692.1"/>
    </source>
</evidence>
<dbReference type="AlphaFoldDB" id="A0A3N0EFR8"/>
<reference evidence="1 2" key="1">
    <citation type="submission" date="2018-10" db="EMBL/GenBank/DDBJ databases">
        <title>Sinomicrobium pectinilyticum sp. nov., a pectinase-producing bacterium isolated from alkaline and saline soil, and emended description of the genus Sinomicrobium.</title>
        <authorList>
            <person name="Cheng B."/>
            <person name="Li C."/>
            <person name="Lai Q."/>
            <person name="Du M."/>
            <person name="Shao Z."/>
            <person name="Xu P."/>
            <person name="Yang C."/>
        </authorList>
    </citation>
    <scope>NUCLEOTIDE SEQUENCE [LARGE SCALE GENOMIC DNA]</scope>
    <source>
        <strain evidence="1 2">5DNS001</strain>
    </source>
</reference>
<dbReference type="EMBL" id="RJTM01000078">
    <property type="protein sequence ID" value="RNL86692.1"/>
    <property type="molecule type" value="Genomic_DNA"/>
</dbReference>
<protein>
    <submittedName>
        <fullName evidence="1">Uncharacterized protein</fullName>
    </submittedName>
</protein>
<gene>
    <name evidence="1" type="ORF">ED312_11205</name>
</gene>
<organism evidence="1 2">
    <name type="scientific">Sinomicrobium pectinilyticum</name>
    <dbReference type="NCBI Taxonomy" id="1084421"/>
    <lineage>
        <taxon>Bacteria</taxon>
        <taxon>Pseudomonadati</taxon>
        <taxon>Bacteroidota</taxon>
        <taxon>Flavobacteriia</taxon>
        <taxon>Flavobacteriales</taxon>
        <taxon>Flavobacteriaceae</taxon>
        <taxon>Sinomicrobium</taxon>
    </lineage>
</organism>
<comment type="caution">
    <text evidence="1">The sequence shown here is derived from an EMBL/GenBank/DDBJ whole genome shotgun (WGS) entry which is preliminary data.</text>
</comment>
<accession>A0A3N0EFR8</accession>
<proteinExistence type="predicted"/>
<keyword evidence="2" id="KW-1185">Reference proteome</keyword>
<dbReference type="RefSeq" id="WP_123216109.1">
    <property type="nucleotide sequence ID" value="NZ_RJTM01000078.1"/>
</dbReference>
<sequence>MELSKFKNLKLKANELCSVKGGTSTTLMIEVGVRAENEYEDTNGDGKFDKDDKFIKTINY</sequence>
<dbReference type="Proteomes" id="UP000267469">
    <property type="component" value="Unassembled WGS sequence"/>
</dbReference>
<name>A0A3N0EFR8_SINP1</name>